<dbReference type="Proteomes" id="UP000184368">
    <property type="component" value="Unassembled WGS sequence"/>
</dbReference>
<reference evidence="2 3" key="1">
    <citation type="submission" date="2016-11" db="EMBL/GenBank/DDBJ databases">
        <authorList>
            <person name="Jaros S."/>
            <person name="Januszkiewicz K."/>
            <person name="Wedrychowicz H."/>
        </authorList>
    </citation>
    <scope>NUCLEOTIDE SEQUENCE [LARGE SCALE GENOMIC DNA]</scope>
    <source>
        <strain evidence="2 3">DSM 26897</strain>
    </source>
</reference>
<name>A0A1M4WKF7_9BACT</name>
<keyword evidence="1" id="KW-0732">Signal</keyword>
<accession>A0A1M4WKF7</accession>
<gene>
    <name evidence="2" type="ORF">SAMN05444008_10353</name>
</gene>
<evidence type="ECO:0000313" key="3">
    <source>
        <dbReference type="Proteomes" id="UP000184368"/>
    </source>
</evidence>
<dbReference type="STRING" id="1302690.BUE76_07125"/>
<feature type="signal peptide" evidence="1">
    <location>
        <begin position="1"/>
        <end position="19"/>
    </location>
</feature>
<evidence type="ECO:0000313" key="2">
    <source>
        <dbReference type="EMBL" id="SHE81640.1"/>
    </source>
</evidence>
<dbReference type="EMBL" id="FQUO01000003">
    <property type="protein sequence ID" value="SHE81640.1"/>
    <property type="molecule type" value="Genomic_DNA"/>
</dbReference>
<protein>
    <submittedName>
        <fullName evidence="2">Uncharacterized protein</fullName>
    </submittedName>
</protein>
<evidence type="ECO:0000256" key="1">
    <source>
        <dbReference type="SAM" id="SignalP"/>
    </source>
</evidence>
<organism evidence="2 3">
    <name type="scientific">Cnuella takakiae</name>
    <dbReference type="NCBI Taxonomy" id="1302690"/>
    <lineage>
        <taxon>Bacteria</taxon>
        <taxon>Pseudomonadati</taxon>
        <taxon>Bacteroidota</taxon>
        <taxon>Chitinophagia</taxon>
        <taxon>Chitinophagales</taxon>
        <taxon>Chitinophagaceae</taxon>
        <taxon>Cnuella</taxon>
    </lineage>
</organism>
<proteinExistence type="predicted"/>
<dbReference type="AlphaFoldDB" id="A0A1M4WKF7"/>
<keyword evidence="3" id="KW-1185">Reference proteome</keyword>
<feature type="chain" id="PRO_5012567343" evidence="1">
    <location>
        <begin position="20"/>
        <end position="201"/>
    </location>
</feature>
<sequence>MFFRLVAFLFLLLATGQEAKSQWYKEETPLHQFFQKHFDSTLIYHEFSSWSPYPNYHIVAKSKGSVFLFTYKNPYAAIRGRNLPMELALHFYRSDDNFQAVKPDTNRYLLPFVPAFHYNGPNRWEQLAQLRIWQLQPATQFTATCSVEDGSEIVFYRITKNDIQTIYFYDAEELDTCTPADTNRKTAIELMRYFRDLFKVR</sequence>